<accession>A0AA35J8N8</accession>
<gene>
    <name evidence="1" type="primary">SKDI15G1710</name>
    <name evidence="1" type="ORF">SKDI_15G1710</name>
</gene>
<evidence type="ECO:0000313" key="2">
    <source>
        <dbReference type="Proteomes" id="UP001162087"/>
    </source>
</evidence>
<keyword evidence="2" id="KW-1185">Reference proteome</keyword>
<dbReference type="Pfam" id="PF08634">
    <property type="entry name" value="Pet127"/>
    <property type="match status" value="1"/>
</dbReference>
<dbReference type="PANTHER" id="PTHR31014:SF0">
    <property type="entry name" value="MITOCHONDRIAL TRANSLATION SYSTEM COMPONENT PET127-RELATED"/>
    <property type="match status" value="1"/>
</dbReference>
<dbReference type="InterPro" id="IPR013943">
    <property type="entry name" value="Pet127"/>
</dbReference>
<name>A0AA35J8N8_SACK1</name>
<dbReference type="PANTHER" id="PTHR31014">
    <property type="entry name" value="MITOCHONDRIAL TRANSLATION SYSTEM COMPONENT PET127-RELATED"/>
    <property type="match status" value="1"/>
</dbReference>
<sequence>MSFYSHTFLSRRLSVKACSIGGGRRSCHQRWICHTNAAFTDAINEEEALNKLHSDLYSALEMVDEIYETNSAAEDVKEKDEGGRQKYTKEMDKAINLLKTNIKKDYGHNRYLKPTRARTYPARRSYTFRINPQKVRHTLVAPYNQGRNQQDYNQKPPMIGHGLARVLYQPLSLQKLRDSRSQMYNFDPAVENINPEFLEKKSEEGVNTDSPGDEQTKPIFITPHKDESLLKVANEHKKRYISSSSSMTSVLSQLHYLLSNFRRLNIIDSSVSRNFPQKNCNYSESAYFPSTVILRRKKNGISSIDSDRSLDREIVLSVLGHYLEDFLTEKPSNDSKTDNYHYSSVDDFIVRSQLDAYDPNLPGTGVFDLKTRAVSAIRYDLPHVENNNNQTGYEIDKVYGEFESLEREYFELIRSALLKYSLQARLGKMDGIFVAYHNISKMFGFQYLPLDELDYIIHSSFNGRFDSLLEQKNEIMKGIYGEEDYILHYHRNDRKIASSVANREFKISMNLFSNILKHVERLLNVSDTKWEKCKIMLKTEVEERQSKSGRFFNEAVLNIVALPLSPEYEDKSLLVMNTSNEQLTKELTNLRMYNENLLKENLDSLVGFKVNVEHFYHHHPNTTNPPAFASKKSDILDSEARKYISDIMKRDWYKEIPPTQTPNFFHPSDVSTWEVNSTFTDIIDKQILRKLYLKYLDVKLDALKNQVITRQEPDISKKDEIVNRIKLLQFRKKNYRNGDNRRSSNSGPTRLQTKLRAYAKKGTIRRNLLERNNNRFHV</sequence>
<dbReference type="AlphaFoldDB" id="A0AA35J8N8"/>
<organism evidence="1 2">
    <name type="scientific">Saccharomyces kudriavzevii (strain ATCC MYA-4449 / AS 2.2408 / CBS 8840 / NBRC 1802 / NCYC 2889)</name>
    <name type="common">Yeast</name>
    <dbReference type="NCBI Taxonomy" id="226230"/>
    <lineage>
        <taxon>Eukaryota</taxon>
        <taxon>Fungi</taxon>
        <taxon>Dikarya</taxon>
        <taxon>Ascomycota</taxon>
        <taxon>Saccharomycotina</taxon>
        <taxon>Saccharomycetes</taxon>
        <taxon>Saccharomycetales</taxon>
        <taxon>Saccharomycetaceae</taxon>
        <taxon>Saccharomyces</taxon>
    </lineage>
</organism>
<dbReference type="GO" id="GO:0005740">
    <property type="term" value="C:mitochondrial envelope"/>
    <property type="evidence" value="ECO:0007669"/>
    <property type="project" value="TreeGrafter"/>
</dbReference>
<evidence type="ECO:0008006" key="3">
    <source>
        <dbReference type="Google" id="ProtNLM"/>
    </source>
</evidence>
<dbReference type="Proteomes" id="UP001162087">
    <property type="component" value="Chromosome 15"/>
</dbReference>
<evidence type="ECO:0000313" key="1">
    <source>
        <dbReference type="EMBL" id="CAI4051224.1"/>
    </source>
</evidence>
<dbReference type="EMBL" id="OX365910">
    <property type="protein sequence ID" value="CAI4051224.1"/>
    <property type="molecule type" value="Genomic_DNA"/>
</dbReference>
<dbReference type="GeneID" id="80927064"/>
<dbReference type="GO" id="GO:0000964">
    <property type="term" value="P:mitochondrial RNA 5'-end processing"/>
    <property type="evidence" value="ECO:0007669"/>
    <property type="project" value="TreeGrafter"/>
</dbReference>
<dbReference type="RefSeq" id="XP_056085039.1">
    <property type="nucleotide sequence ID" value="XM_056231196.1"/>
</dbReference>
<reference evidence="1" key="1">
    <citation type="submission" date="2022-10" db="EMBL/GenBank/DDBJ databases">
        <authorList>
            <person name="Byrne P K."/>
        </authorList>
    </citation>
    <scope>NUCLEOTIDE SEQUENCE</scope>
    <source>
        <strain evidence="1">IFO1802</strain>
    </source>
</reference>
<protein>
    <recommendedName>
        <fullName evidence="3">PET127-like protein</fullName>
    </recommendedName>
</protein>
<proteinExistence type="predicted"/>